<organism evidence="7 8">
    <name type="scientific">Paenibacillus yanchengensis</name>
    <dbReference type="NCBI Taxonomy" id="2035833"/>
    <lineage>
        <taxon>Bacteria</taxon>
        <taxon>Bacillati</taxon>
        <taxon>Bacillota</taxon>
        <taxon>Bacilli</taxon>
        <taxon>Bacillales</taxon>
        <taxon>Paenibacillaceae</taxon>
        <taxon>Paenibacillus</taxon>
    </lineage>
</organism>
<protein>
    <submittedName>
        <fullName evidence="7">ABC transporter substrate-binding protein</fullName>
    </submittedName>
</protein>
<evidence type="ECO:0000256" key="6">
    <source>
        <dbReference type="SAM" id="Phobius"/>
    </source>
</evidence>
<comment type="caution">
    <text evidence="7">The sequence shown here is derived from an EMBL/GenBank/DDBJ whole genome shotgun (WGS) entry which is preliminary data.</text>
</comment>
<dbReference type="Proteomes" id="UP001597362">
    <property type="component" value="Unassembled WGS sequence"/>
</dbReference>
<keyword evidence="8" id="KW-1185">Reference proteome</keyword>
<keyword evidence="6" id="KW-0812">Transmembrane</keyword>
<evidence type="ECO:0000256" key="5">
    <source>
        <dbReference type="ARBA" id="ARBA00023136"/>
    </source>
</evidence>
<dbReference type="InterPro" id="IPR044527">
    <property type="entry name" value="NrtA/CpmA_ABC-bd_dom"/>
</dbReference>
<dbReference type="CDD" id="cd13553">
    <property type="entry name" value="PBP2_NrtA_CpmA_like"/>
    <property type="match status" value="1"/>
</dbReference>
<accession>A0ABW4YHU8</accession>
<dbReference type="PANTHER" id="PTHR30024:SF43">
    <property type="entry name" value="BLL4572 PROTEIN"/>
    <property type="match status" value="1"/>
</dbReference>
<dbReference type="Gene3D" id="3.40.190.10">
    <property type="entry name" value="Periplasmic binding protein-like II"/>
    <property type="match status" value="2"/>
</dbReference>
<dbReference type="EMBL" id="JBHUHO010000016">
    <property type="protein sequence ID" value="MFD2115325.1"/>
    <property type="molecule type" value="Genomic_DNA"/>
</dbReference>
<feature type="transmembrane region" description="Helical" evidence="6">
    <location>
        <begin position="12"/>
        <end position="32"/>
    </location>
</feature>
<dbReference type="Pfam" id="PF13379">
    <property type="entry name" value="NMT1_2"/>
    <property type="match status" value="1"/>
</dbReference>
<dbReference type="SUPFAM" id="SSF53850">
    <property type="entry name" value="Periplasmic binding protein-like II"/>
    <property type="match status" value="1"/>
</dbReference>
<name>A0ABW4YHU8_9BACL</name>
<evidence type="ECO:0000256" key="4">
    <source>
        <dbReference type="ARBA" id="ARBA00022519"/>
    </source>
</evidence>
<proteinExistence type="predicted"/>
<evidence type="ECO:0000256" key="2">
    <source>
        <dbReference type="ARBA" id="ARBA00022448"/>
    </source>
</evidence>
<gene>
    <name evidence="7" type="ORF">ACFSJH_06205</name>
</gene>
<keyword evidence="4" id="KW-0997">Cell inner membrane</keyword>
<dbReference type="PROSITE" id="PS51257">
    <property type="entry name" value="PROKAR_LIPOPROTEIN"/>
    <property type="match status" value="1"/>
</dbReference>
<dbReference type="PANTHER" id="PTHR30024">
    <property type="entry name" value="ALIPHATIC SULFONATES-BINDING PROTEIN-RELATED"/>
    <property type="match status" value="1"/>
</dbReference>
<keyword evidence="3" id="KW-1003">Cell membrane</keyword>
<keyword evidence="2" id="KW-0813">Transport</keyword>
<dbReference type="RefSeq" id="WP_377770372.1">
    <property type="nucleotide sequence ID" value="NZ_JBHUHO010000016.1"/>
</dbReference>
<keyword evidence="5 6" id="KW-0472">Membrane</keyword>
<evidence type="ECO:0000256" key="3">
    <source>
        <dbReference type="ARBA" id="ARBA00022475"/>
    </source>
</evidence>
<comment type="subcellular location">
    <subcellularLocation>
        <location evidence="1">Cell inner membrane</location>
    </subcellularLocation>
</comment>
<sequence>MKIKYSIQTKVVRSIIVWTILIGLLAACGGTATTNAPVSTLPAQPKVKIGYLPITHAAPLYIEASTAGYSGFELELVKFGSWPDLMDALNSGRIDGASVLIELAMKAKEQGIALKAVALGHKDGNVVITAPDIESVQDLQGKPFAIPHPYSTHNILLYQMLKEAGMAYEDVQAIQLPPAEMPVALAEGRISGYVVAEPFGAKAVVMSKGKVLYQSDELWPNSVDCALVLREQFIEEQRVVAEEFVHWYKEAGKLAEKNDDHVKEILMQYMNIDQAVLDVSLQWISYDELKIEEADYKILRQYMMEMGLSEQPPTYEQFVDNTLFDKVS</sequence>
<evidence type="ECO:0000313" key="7">
    <source>
        <dbReference type="EMBL" id="MFD2115325.1"/>
    </source>
</evidence>
<reference evidence="8" key="1">
    <citation type="journal article" date="2019" name="Int. J. Syst. Evol. Microbiol.">
        <title>The Global Catalogue of Microorganisms (GCM) 10K type strain sequencing project: providing services to taxonomists for standard genome sequencing and annotation.</title>
        <authorList>
            <consortium name="The Broad Institute Genomics Platform"/>
            <consortium name="The Broad Institute Genome Sequencing Center for Infectious Disease"/>
            <person name="Wu L."/>
            <person name="Ma J."/>
        </authorList>
    </citation>
    <scope>NUCLEOTIDE SEQUENCE [LARGE SCALE GENOMIC DNA]</scope>
    <source>
        <strain evidence="8">GH52</strain>
    </source>
</reference>
<evidence type="ECO:0000256" key="1">
    <source>
        <dbReference type="ARBA" id="ARBA00004533"/>
    </source>
</evidence>
<evidence type="ECO:0000313" key="8">
    <source>
        <dbReference type="Proteomes" id="UP001597362"/>
    </source>
</evidence>
<keyword evidence="6" id="KW-1133">Transmembrane helix</keyword>